<evidence type="ECO:0000313" key="2">
    <source>
        <dbReference type="EnsemblPlants" id="TuG1812G0100002882.01.T05"/>
    </source>
</evidence>
<reference evidence="2" key="2">
    <citation type="submission" date="2018-03" db="EMBL/GenBank/DDBJ databases">
        <title>The Triticum urartu genome reveals the dynamic nature of wheat genome evolution.</title>
        <authorList>
            <person name="Ling H."/>
            <person name="Ma B."/>
            <person name="Shi X."/>
            <person name="Liu H."/>
            <person name="Dong L."/>
            <person name="Sun H."/>
            <person name="Cao Y."/>
            <person name="Gao Q."/>
            <person name="Zheng S."/>
            <person name="Li Y."/>
            <person name="Yu Y."/>
            <person name="Du H."/>
            <person name="Qi M."/>
            <person name="Li Y."/>
            <person name="Yu H."/>
            <person name="Cui Y."/>
            <person name="Wang N."/>
            <person name="Chen C."/>
            <person name="Wu H."/>
            <person name="Zhao Y."/>
            <person name="Zhang J."/>
            <person name="Li Y."/>
            <person name="Zhou W."/>
            <person name="Zhang B."/>
            <person name="Hu W."/>
            <person name="Eijk M."/>
            <person name="Tang J."/>
            <person name="Witsenboer H."/>
            <person name="Zhao S."/>
            <person name="Li Z."/>
            <person name="Zhang A."/>
            <person name="Wang D."/>
            <person name="Liang C."/>
        </authorList>
    </citation>
    <scope>NUCLEOTIDE SEQUENCE [LARGE SCALE GENOMIC DNA]</scope>
    <source>
        <strain evidence="2">cv. G1812</strain>
    </source>
</reference>
<feature type="region of interest" description="Disordered" evidence="1">
    <location>
        <begin position="29"/>
        <end position="72"/>
    </location>
</feature>
<reference evidence="2" key="3">
    <citation type="submission" date="2022-06" db="UniProtKB">
        <authorList>
            <consortium name="EnsemblPlants"/>
        </authorList>
    </citation>
    <scope>IDENTIFICATION</scope>
</reference>
<dbReference type="AlphaFoldDB" id="A0A8R7P596"/>
<accession>A0A8R7P596</accession>
<feature type="compositionally biased region" description="Basic and acidic residues" evidence="1">
    <location>
        <begin position="29"/>
        <end position="41"/>
    </location>
</feature>
<evidence type="ECO:0000313" key="3">
    <source>
        <dbReference type="Proteomes" id="UP000015106"/>
    </source>
</evidence>
<reference evidence="3" key="1">
    <citation type="journal article" date="2013" name="Nature">
        <title>Draft genome of the wheat A-genome progenitor Triticum urartu.</title>
        <authorList>
            <person name="Ling H.Q."/>
            <person name="Zhao S."/>
            <person name="Liu D."/>
            <person name="Wang J."/>
            <person name="Sun H."/>
            <person name="Zhang C."/>
            <person name="Fan H."/>
            <person name="Li D."/>
            <person name="Dong L."/>
            <person name="Tao Y."/>
            <person name="Gao C."/>
            <person name="Wu H."/>
            <person name="Li Y."/>
            <person name="Cui Y."/>
            <person name="Guo X."/>
            <person name="Zheng S."/>
            <person name="Wang B."/>
            <person name="Yu K."/>
            <person name="Liang Q."/>
            <person name="Yang W."/>
            <person name="Lou X."/>
            <person name="Chen J."/>
            <person name="Feng M."/>
            <person name="Jian J."/>
            <person name="Zhang X."/>
            <person name="Luo G."/>
            <person name="Jiang Y."/>
            <person name="Liu J."/>
            <person name="Wang Z."/>
            <person name="Sha Y."/>
            <person name="Zhang B."/>
            <person name="Wu H."/>
            <person name="Tang D."/>
            <person name="Shen Q."/>
            <person name="Xue P."/>
            <person name="Zou S."/>
            <person name="Wang X."/>
            <person name="Liu X."/>
            <person name="Wang F."/>
            <person name="Yang Y."/>
            <person name="An X."/>
            <person name="Dong Z."/>
            <person name="Zhang K."/>
            <person name="Zhang X."/>
            <person name="Luo M.C."/>
            <person name="Dvorak J."/>
            <person name="Tong Y."/>
            <person name="Wang J."/>
            <person name="Yang H."/>
            <person name="Li Z."/>
            <person name="Wang D."/>
            <person name="Zhang A."/>
            <person name="Wang J."/>
        </authorList>
    </citation>
    <scope>NUCLEOTIDE SEQUENCE</scope>
    <source>
        <strain evidence="3">cv. G1812</strain>
    </source>
</reference>
<name>A0A8R7P596_TRIUA</name>
<proteinExistence type="predicted"/>
<protein>
    <submittedName>
        <fullName evidence="2">Uncharacterized protein</fullName>
    </submittedName>
</protein>
<organism evidence="2 3">
    <name type="scientific">Triticum urartu</name>
    <name type="common">Red wild einkorn</name>
    <name type="synonym">Crithodium urartu</name>
    <dbReference type="NCBI Taxonomy" id="4572"/>
    <lineage>
        <taxon>Eukaryota</taxon>
        <taxon>Viridiplantae</taxon>
        <taxon>Streptophyta</taxon>
        <taxon>Embryophyta</taxon>
        <taxon>Tracheophyta</taxon>
        <taxon>Spermatophyta</taxon>
        <taxon>Magnoliopsida</taxon>
        <taxon>Liliopsida</taxon>
        <taxon>Poales</taxon>
        <taxon>Poaceae</taxon>
        <taxon>BOP clade</taxon>
        <taxon>Pooideae</taxon>
        <taxon>Triticodae</taxon>
        <taxon>Triticeae</taxon>
        <taxon>Triticinae</taxon>
        <taxon>Triticum</taxon>
    </lineage>
</organism>
<evidence type="ECO:0000256" key="1">
    <source>
        <dbReference type="SAM" id="MobiDB-lite"/>
    </source>
</evidence>
<keyword evidence="3" id="KW-1185">Reference proteome</keyword>
<dbReference type="EnsemblPlants" id="TuG1812G0100002882.01.T05">
    <property type="protein sequence ID" value="TuG1812G0100002882.01.T05"/>
    <property type="gene ID" value="TuG1812G0100002882.01"/>
</dbReference>
<dbReference type="Gramene" id="TuG1812G0100002882.01.T05">
    <property type="protein sequence ID" value="TuG1812G0100002882.01.T05"/>
    <property type="gene ID" value="TuG1812G0100002882.01"/>
</dbReference>
<sequence length="108" mass="11913">MRGIQEVKKTPFSPCLSFTVPRLDPEVRLWRPRHSQGDSKKLSNGRAPGAQSSPPPADDDDAQVDGPSEDGAAGDNFTFQVLISVFLIELDKWILGYSLFWSIIVVVV</sequence>
<dbReference type="Proteomes" id="UP000015106">
    <property type="component" value="Chromosome 1"/>
</dbReference>